<dbReference type="Proteomes" id="UP000683360">
    <property type="component" value="Unassembled WGS sequence"/>
</dbReference>
<sequence length="232" mass="26494">MVNILRSFVTDECFWPKKKNLAKIHKDLHDSGSINKNDLFQLWNQTPFNEIMPDDDFKEYILQVLIHLDILIEPKRHTEGKSMSNSYLVPCIVKALAPSNFIDKEVIGGRTLCLAYEMTDLSVPSALSFKIIAAALVVWPLKEEDGRPCLYYQSALMNVDERNELRILIEGQRVMVYLTNAESIHLISPDVAASIQECLTLALTNILKFYLQSFGKFTVNLDVSCYFNIKVD</sequence>
<dbReference type="GO" id="GO:0016740">
    <property type="term" value="F:transferase activity"/>
    <property type="evidence" value="ECO:0007669"/>
    <property type="project" value="UniProtKB-KW"/>
</dbReference>
<evidence type="ECO:0000313" key="2">
    <source>
        <dbReference type="Proteomes" id="UP000683360"/>
    </source>
</evidence>
<proteinExistence type="predicted"/>
<protein>
    <submittedName>
        <fullName evidence="1">PLK2</fullName>
        <ecNumber evidence="1">2.7.11.21</ecNumber>
    </submittedName>
</protein>
<dbReference type="EC" id="2.7.11.21" evidence="1"/>
<keyword evidence="1" id="KW-0808">Transferase</keyword>
<dbReference type="AlphaFoldDB" id="A0A8S3QGF8"/>
<dbReference type="EMBL" id="CAJPWZ010000518">
    <property type="protein sequence ID" value="CAG2195414.1"/>
    <property type="molecule type" value="Genomic_DNA"/>
</dbReference>
<evidence type="ECO:0000313" key="1">
    <source>
        <dbReference type="EMBL" id="CAG2195414.1"/>
    </source>
</evidence>
<accession>A0A8S3QGF8</accession>
<reference evidence="1" key="1">
    <citation type="submission" date="2021-03" db="EMBL/GenBank/DDBJ databases">
        <authorList>
            <person name="Bekaert M."/>
        </authorList>
    </citation>
    <scope>NUCLEOTIDE SEQUENCE</scope>
</reference>
<gene>
    <name evidence="1" type="ORF">MEDL_10370</name>
</gene>
<keyword evidence="2" id="KW-1185">Reference proteome</keyword>
<organism evidence="1 2">
    <name type="scientific">Mytilus edulis</name>
    <name type="common">Blue mussel</name>
    <dbReference type="NCBI Taxonomy" id="6550"/>
    <lineage>
        <taxon>Eukaryota</taxon>
        <taxon>Metazoa</taxon>
        <taxon>Spiralia</taxon>
        <taxon>Lophotrochozoa</taxon>
        <taxon>Mollusca</taxon>
        <taxon>Bivalvia</taxon>
        <taxon>Autobranchia</taxon>
        <taxon>Pteriomorphia</taxon>
        <taxon>Mytilida</taxon>
        <taxon>Mytiloidea</taxon>
        <taxon>Mytilidae</taxon>
        <taxon>Mytilinae</taxon>
        <taxon>Mytilus</taxon>
    </lineage>
</organism>
<dbReference type="OrthoDB" id="10359443at2759"/>
<comment type="caution">
    <text evidence="1">The sequence shown here is derived from an EMBL/GenBank/DDBJ whole genome shotgun (WGS) entry which is preliminary data.</text>
</comment>
<name>A0A8S3QGF8_MYTED</name>